<dbReference type="Proteomes" id="UP000236349">
    <property type="component" value="Chromosome"/>
</dbReference>
<dbReference type="Proteomes" id="UP000048289">
    <property type="component" value="Unassembled WGS sequence"/>
</dbReference>
<dbReference type="EMBL" id="CNFU01000669">
    <property type="protein sequence ID" value="CKS29701.1"/>
    <property type="molecule type" value="Genomic_DNA"/>
</dbReference>
<evidence type="ECO:0000256" key="1">
    <source>
        <dbReference type="SAM" id="MobiDB-lite"/>
    </source>
</evidence>
<evidence type="ECO:0000313" key="3">
    <source>
        <dbReference type="EMBL" id="CFE48236.1"/>
    </source>
</evidence>
<reference evidence="8 9" key="1">
    <citation type="submission" date="2015-03" db="EMBL/GenBank/DDBJ databases">
        <authorList>
            <consortium name="Pathogen Informatics"/>
        </authorList>
    </citation>
    <scope>NUCLEOTIDE SEQUENCE [LARGE SCALE GENOMIC DNA]</scope>
    <source>
        <strain evidence="6 10">Bir 172</strain>
        <strain evidence="4 12">Bir 185</strain>
        <strain evidence="5 11">Bir 187</strain>
        <strain evidence="3 8">G09901357</strain>
        <strain evidence="7 9">P00601463</strain>
    </source>
</reference>
<reference evidence="2 13" key="2">
    <citation type="submission" date="2017-10" db="EMBL/GenBank/DDBJ databases">
        <title>Clinical isolate obtained from a human patient with meningeal tuberculosis in michoacan, Mexico.</title>
        <authorList>
            <person name="Guillen-Nepita A.L."/>
            <person name="Negrete-Paz A.M."/>
            <person name="Vazquez-Marrufo G."/>
            <person name="Cruz-Hernandez A."/>
            <person name="Fresia P."/>
            <person name="Naya H."/>
            <person name="Vazquez-Garciduenas M.S."/>
        </authorList>
    </citation>
    <scope>NUCLEOTIDE SEQUENCE [LARGE SCALE GENOMIC DNA]</scope>
    <source>
        <strain evidence="13">Beijing/MYC004</strain>
        <strain evidence="2">MYC004</strain>
    </source>
</reference>
<dbReference type="Proteomes" id="UP000048948">
    <property type="component" value="Unassembled WGS sequence"/>
</dbReference>
<gene>
    <name evidence="2" type="ORF">CAB90_00942</name>
    <name evidence="3" type="ORF">ERS007681_04478</name>
    <name evidence="7" type="ORF">ERS007741_03136</name>
    <name evidence="6" type="ORF">ERS027646_01860</name>
    <name evidence="4" type="ORF">ERS027659_01759</name>
    <name evidence="5" type="ORF">ERS027661_02872</name>
</gene>
<evidence type="ECO:0000313" key="6">
    <source>
        <dbReference type="EMBL" id="CKS44050.1"/>
    </source>
</evidence>
<dbReference type="AlphaFoldDB" id="A0A0T9CFW0"/>
<dbReference type="EMBL" id="CHKL01000437">
    <property type="protein sequence ID" value="COW77948.1"/>
    <property type="molecule type" value="Genomic_DNA"/>
</dbReference>
<accession>A0A0T9CFW0</accession>
<dbReference type="Proteomes" id="UP000050164">
    <property type="component" value="Unassembled WGS sequence"/>
</dbReference>
<evidence type="ECO:0000313" key="11">
    <source>
        <dbReference type="Proteomes" id="UP000049023"/>
    </source>
</evidence>
<name>A0A0T9CFW0_MYCTX</name>
<dbReference type="Proteomes" id="UP000049023">
    <property type="component" value="Unassembled WGS sequence"/>
</dbReference>
<evidence type="ECO:0000313" key="5">
    <source>
        <dbReference type="EMBL" id="CKS29701.1"/>
    </source>
</evidence>
<evidence type="ECO:0000313" key="8">
    <source>
        <dbReference type="Proteomes" id="UP000048289"/>
    </source>
</evidence>
<evidence type="ECO:0000313" key="10">
    <source>
        <dbReference type="Proteomes" id="UP000048948"/>
    </source>
</evidence>
<sequence length="201" mass="22001">MIEIAGRVDRCGFHPGRTAGPSAPRSLVKDLIVQPFPASQAPNPLADIKFRSSTTAGSVVNACSEWVKSVVLDCREMRRERWCCPRPEGPEDLSRFARRSSHRTIHGRCAGKPDARKPRRPWRGEGPPARATLVFPDVGGPTGLHCFLLIPPCDRSIAGSVGIEVMSLWEEMSRVLCERVARYAGHSGNRGGPHRLGAQFG</sequence>
<evidence type="ECO:0000313" key="7">
    <source>
        <dbReference type="EMBL" id="COW77948.1"/>
    </source>
</evidence>
<dbReference type="EMBL" id="CP024614">
    <property type="protein sequence ID" value="AUS49898.1"/>
    <property type="molecule type" value="Genomic_DNA"/>
</dbReference>
<evidence type="ECO:0000313" key="2">
    <source>
        <dbReference type="EMBL" id="AUS49898.1"/>
    </source>
</evidence>
<feature type="region of interest" description="Disordered" evidence="1">
    <location>
        <begin position="104"/>
        <end position="128"/>
    </location>
</feature>
<proteinExistence type="predicted"/>
<dbReference type="EMBL" id="CNGE01000303">
    <property type="protein sequence ID" value="CKS44050.1"/>
    <property type="molecule type" value="Genomic_DNA"/>
</dbReference>
<dbReference type="EMBL" id="CFOE01001110">
    <property type="protein sequence ID" value="CFE48236.1"/>
    <property type="molecule type" value="Genomic_DNA"/>
</dbReference>
<evidence type="ECO:0000313" key="4">
    <source>
        <dbReference type="EMBL" id="CKR57478.1"/>
    </source>
</evidence>
<protein>
    <submittedName>
        <fullName evidence="2">Uncharacterized protein</fullName>
    </submittedName>
</protein>
<evidence type="ECO:0000313" key="9">
    <source>
        <dbReference type="Proteomes" id="UP000048600"/>
    </source>
</evidence>
<evidence type="ECO:0000313" key="12">
    <source>
        <dbReference type="Proteomes" id="UP000050164"/>
    </source>
</evidence>
<organism evidence="2 13">
    <name type="scientific">Mycobacterium tuberculosis</name>
    <dbReference type="NCBI Taxonomy" id="1773"/>
    <lineage>
        <taxon>Bacteria</taxon>
        <taxon>Bacillati</taxon>
        <taxon>Actinomycetota</taxon>
        <taxon>Actinomycetes</taxon>
        <taxon>Mycobacteriales</taxon>
        <taxon>Mycobacteriaceae</taxon>
        <taxon>Mycobacterium</taxon>
        <taxon>Mycobacterium tuberculosis complex</taxon>
    </lineage>
</organism>
<dbReference type="Proteomes" id="UP000048600">
    <property type="component" value="Unassembled WGS sequence"/>
</dbReference>
<evidence type="ECO:0000313" key="13">
    <source>
        <dbReference type="Proteomes" id="UP000236349"/>
    </source>
</evidence>
<dbReference type="EMBL" id="CNFT01000352">
    <property type="protein sequence ID" value="CKR57478.1"/>
    <property type="molecule type" value="Genomic_DNA"/>
</dbReference>